<name>A0ABD3NRR0_9STRA</name>
<dbReference type="EMBL" id="JABMIG020000425">
    <property type="protein sequence ID" value="KAL3778633.1"/>
    <property type="molecule type" value="Genomic_DNA"/>
</dbReference>
<proteinExistence type="predicted"/>
<dbReference type="Proteomes" id="UP001516023">
    <property type="component" value="Unassembled WGS sequence"/>
</dbReference>
<reference evidence="1 2" key="1">
    <citation type="journal article" date="2020" name="G3 (Bethesda)">
        <title>Improved Reference Genome for Cyclotella cryptica CCMP332, a Model for Cell Wall Morphogenesis, Salinity Adaptation, and Lipid Production in Diatoms (Bacillariophyta).</title>
        <authorList>
            <person name="Roberts W.R."/>
            <person name="Downey K.M."/>
            <person name="Ruck E.C."/>
            <person name="Traller J.C."/>
            <person name="Alverson A.J."/>
        </authorList>
    </citation>
    <scope>NUCLEOTIDE SEQUENCE [LARGE SCALE GENOMIC DNA]</scope>
    <source>
        <strain evidence="1 2">CCMP332</strain>
    </source>
</reference>
<protein>
    <submittedName>
        <fullName evidence="1">Uncharacterized protein</fullName>
    </submittedName>
</protein>
<dbReference type="AlphaFoldDB" id="A0ABD3NRR0"/>
<keyword evidence="2" id="KW-1185">Reference proteome</keyword>
<sequence length="211" mass="23663">MNFFSSPYEPYAHLEPIAISGLMSMAKSNWAVDHDDDVITACCDLLSDASSTAGNQSVIEEDHVDSVSPIFTLYDPADEGRVNEAHTIIRRDVCEGFVVTPYDEGQQNRVGTVVFRCRFCKHLPRSSRASQSEFMPQAVEGLYRAQMRFQKNHLPYCKHTPEELKVKHRRAHNSKGNGRGCKSYWVESALRKGLKNSPKGIVYCGSTFASP</sequence>
<evidence type="ECO:0000313" key="1">
    <source>
        <dbReference type="EMBL" id="KAL3778633.1"/>
    </source>
</evidence>
<organism evidence="1 2">
    <name type="scientific">Cyclotella cryptica</name>
    <dbReference type="NCBI Taxonomy" id="29204"/>
    <lineage>
        <taxon>Eukaryota</taxon>
        <taxon>Sar</taxon>
        <taxon>Stramenopiles</taxon>
        <taxon>Ochrophyta</taxon>
        <taxon>Bacillariophyta</taxon>
        <taxon>Coscinodiscophyceae</taxon>
        <taxon>Thalassiosirophycidae</taxon>
        <taxon>Stephanodiscales</taxon>
        <taxon>Stephanodiscaceae</taxon>
        <taxon>Cyclotella</taxon>
    </lineage>
</organism>
<evidence type="ECO:0000313" key="2">
    <source>
        <dbReference type="Proteomes" id="UP001516023"/>
    </source>
</evidence>
<comment type="caution">
    <text evidence="1">The sequence shown here is derived from an EMBL/GenBank/DDBJ whole genome shotgun (WGS) entry which is preliminary data.</text>
</comment>
<gene>
    <name evidence="1" type="ORF">HJC23_001582</name>
</gene>
<accession>A0ABD3NRR0</accession>